<gene>
    <name evidence="2" type="ORF">JQX41_07130</name>
    <name evidence="3" type="ORF">JQX48_07135</name>
</gene>
<dbReference type="GeneID" id="62642319"/>
<comment type="caution">
    <text evidence="2">The sequence shown here is derived from an EMBL/GenBank/DDBJ whole genome shotgun (WGS) entry which is preliminary data.</text>
</comment>
<keyword evidence="1" id="KW-0472">Membrane</keyword>
<dbReference type="RefSeq" id="WP_085631779.1">
    <property type="nucleotide sequence ID" value="NZ_JAFBWW010000004.1"/>
</dbReference>
<evidence type="ECO:0000313" key="4">
    <source>
        <dbReference type="Proteomes" id="UP000755667"/>
    </source>
</evidence>
<evidence type="ECO:0000313" key="5">
    <source>
        <dbReference type="Proteomes" id="UP000809440"/>
    </source>
</evidence>
<reference evidence="2 5" key="1">
    <citation type="submission" date="2021-01" db="EMBL/GenBank/DDBJ databases">
        <title>Diatom-associated Roseobacters Show Island Model of Population Structure.</title>
        <authorList>
            <person name="Qu L."/>
            <person name="Feng X."/>
            <person name="Chen Y."/>
            <person name="Li L."/>
            <person name="Wang X."/>
            <person name="Hu Z."/>
            <person name="Wang H."/>
            <person name="Luo H."/>
        </authorList>
    </citation>
    <scope>NUCLEOTIDE SEQUENCE</scope>
    <source>
        <strain evidence="3 5">CC28-63</strain>
        <strain evidence="2">CC28-69</strain>
    </source>
</reference>
<dbReference type="EMBL" id="JAFBXE010000004">
    <property type="protein sequence ID" value="MBM2412066.1"/>
    <property type="molecule type" value="Genomic_DNA"/>
</dbReference>
<feature type="transmembrane region" description="Helical" evidence="1">
    <location>
        <begin position="94"/>
        <end position="118"/>
    </location>
</feature>
<protein>
    <submittedName>
        <fullName evidence="2">Uncharacterized protein</fullName>
    </submittedName>
</protein>
<sequence length="124" mass="13654">MEHSEMIKSNADALRTLMAKRLGLKRGSLSRRVAKAGRQLPSGVRNDIAIVAEAEQMARNPKLAMRLDPNATKSAYDRAATHLKAIDVVDRRKGIALSVLGSMAFNFLAAITLFIVVLRWRGLI</sequence>
<dbReference type="AlphaFoldDB" id="A0A9Q2NYI7"/>
<keyword evidence="1" id="KW-1133">Transmembrane helix</keyword>
<dbReference type="Proteomes" id="UP000809440">
    <property type="component" value="Unassembled WGS sequence"/>
</dbReference>
<evidence type="ECO:0000313" key="2">
    <source>
        <dbReference type="EMBL" id="MBM2412066.1"/>
    </source>
</evidence>
<keyword evidence="1" id="KW-0812">Transmembrane</keyword>
<keyword evidence="5" id="KW-1185">Reference proteome</keyword>
<organism evidence="2 4">
    <name type="scientific">Marivita cryptomonadis</name>
    <dbReference type="NCBI Taxonomy" id="505252"/>
    <lineage>
        <taxon>Bacteria</taxon>
        <taxon>Pseudomonadati</taxon>
        <taxon>Pseudomonadota</taxon>
        <taxon>Alphaproteobacteria</taxon>
        <taxon>Rhodobacterales</taxon>
        <taxon>Roseobacteraceae</taxon>
        <taxon>Marivita</taxon>
    </lineage>
</organism>
<name>A0A9Q2NYI7_9RHOB</name>
<dbReference type="Proteomes" id="UP000755667">
    <property type="component" value="Unassembled WGS sequence"/>
</dbReference>
<accession>A0A9Q2NYI7</accession>
<dbReference type="EMBL" id="JAFBXF010000004">
    <property type="protein sequence ID" value="MBM2416734.1"/>
    <property type="molecule type" value="Genomic_DNA"/>
</dbReference>
<proteinExistence type="predicted"/>
<evidence type="ECO:0000313" key="3">
    <source>
        <dbReference type="EMBL" id="MBM2416734.1"/>
    </source>
</evidence>
<evidence type="ECO:0000256" key="1">
    <source>
        <dbReference type="SAM" id="Phobius"/>
    </source>
</evidence>